<evidence type="ECO:0000256" key="1">
    <source>
        <dbReference type="SAM" id="SignalP"/>
    </source>
</evidence>
<dbReference type="NCBIfam" id="NF033208">
    <property type="entry name" value="choice_anch_E"/>
    <property type="match status" value="1"/>
</dbReference>
<comment type="caution">
    <text evidence="2">The sequence shown here is derived from an EMBL/GenBank/DDBJ whole genome shotgun (WGS) entry which is preliminary data.</text>
</comment>
<keyword evidence="1" id="KW-0732">Signal</keyword>
<dbReference type="EMBL" id="MIPY01000020">
    <property type="protein sequence ID" value="OES30276.1"/>
    <property type="molecule type" value="Genomic_DNA"/>
</dbReference>
<reference evidence="2 3" key="1">
    <citation type="submission" date="2016-09" db="EMBL/GenBank/DDBJ databases">
        <title>Draft Genome Sequence of four Alteromonas macleodii strains isolated from copper coupons and grown long-term at elevated copper levels.</title>
        <authorList>
            <person name="Cusick K."/>
            <person name="Dale J."/>
            <person name="Little B."/>
            <person name="Biffinger J."/>
        </authorList>
    </citation>
    <scope>NUCLEOTIDE SEQUENCE [LARGE SCALE GENOMIC DNA]</scope>
    <source>
        <strain evidence="2 3">KCP01</strain>
    </source>
</reference>
<accession>A0A1E7DBP9</accession>
<feature type="signal peptide" evidence="1">
    <location>
        <begin position="1"/>
        <end position="20"/>
    </location>
</feature>
<sequence>MNKRIIAAAIIAATTMPIKAAIITQEVSFGEQGSPFDVAEVSPLSESVFIDAFDQTLGTLNAVNITVYGQIDSEGRSVNGSSEAGRTDVDIFLASNWQVSSSVADTFVFEQANFVNPLVSAQSSPEGTFTMIPGEDSAEFEFDVTTGERSGMLANVDLSAFLAGTPIEFLFSTDARTNVFNQVDGGTGSFTNEFSTGSWGKVFVEFDYAPTATSVSEPAAFSLFGAGLLFLLSNRRKVIKK</sequence>
<dbReference type="RefSeq" id="WP_014950162.1">
    <property type="nucleotide sequence ID" value="NZ_CP012202.1"/>
</dbReference>
<keyword evidence="3" id="KW-1185">Reference proteome</keyword>
<feature type="chain" id="PRO_5043144500" evidence="1">
    <location>
        <begin position="21"/>
        <end position="241"/>
    </location>
</feature>
<gene>
    <name evidence="2" type="ORF">BFV95_2800</name>
</gene>
<name>A0A1E7DBP9_ALTMA</name>
<dbReference type="Proteomes" id="UP000095392">
    <property type="component" value="Unassembled WGS sequence"/>
</dbReference>
<organism evidence="2 3">
    <name type="scientific">Alteromonas macleodii</name>
    <name type="common">Pseudoalteromonas macleodii</name>
    <dbReference type="NCBI Taxonomy" id="28108"/>
    <lineage>
        <taxon>Bacteria</taxon>
        <taxon>Pseudomonadati</taxon>
        <taxon>Pseudomonadota</taxon>
        <taxon>Gammaproteobacteria</taxon>
        <taxon>Alteromonadales</taxon>
        <taxon>Alteromonadaceae</taxon>
        <taxon>Alteromonas/Salinimonas group</taxon>
        <taxon>Alteromonas</taxon>
    </lineage>
</organism>
<protein>
    <submittedName>
        <fullName evidence="2">Uncharacterized protein</fullName>
    </submittedName>
</protein>
<evidence type="ECO:0000313" key="3">
    <source>
        <dbReference type="Proteomes" id="UP000095392"/>
    </source>
</evidence>
<proteinExistence type="predicted"/>
<dbReference type="AlphaFoldDB" id="A0A1E7DBP9"/>
<evidence type="ECO:0000313" key="2">
    <source>
        <dbReference type="EMBL" id="OES30276.1"/>
    </source>
</evidence>